<dbReference type="GO" id="GO:0005524">
    <property type="term" value="F:ATP binding"/>
    <property type="evidence" value="ECO:0007669"/>
    <property type="project" value="UniProtKB-KW"/>
</dbReference>
<dbReference type="GO" id="GO:0047761">
    <property type="term" value="F:butyrate kinase activity"/>
    <property type="evidence" value="ECO:0007669"/>
    <property type="project" value="UniProtKB-UniRule"/>
</dbReference>
<evidence type="ECO:0000256" key="8">
    <source>
        <dbReference type="ARBA" id="ARBA00048596"/>
    </source>
</evidence>
<comment type="subcellular location">
    <subcellularLocation>
        <location evidence="1 9">Cytoplasm</location>
    </subcellularLocation>
</comment>
<evidence type="ECO:0000256" key="4">
    <source>
        <dbReference type="ARBA" id="ARBA00022679"/>
    </source>
</evidence>
<protein>
    <recommendedName>
        <fullName evidence="9">Probable butyrate kinase</fullName>
        <shortName evidence="9">BK</shortName>
        <ecNumber evidence="9">2.7.2.7</ecNumber>
    </recommendedName>
    <alternativeName>
        <fullName evidence="9">Branched-chain carboxylic acid kinase</fullName>
    </alternativeName>
</protein>
<accession>A0AAN1FDC6</accession>
<dbReference type="SUPFAM" id="SSF53067">
    <property type="entry name" value="Actin-like ATPase domain"/>
    <property type="match status" value="2"/>
</dbReference>
<gene>
    <name evidence="9" type="primary">buk</name>
    <name evidence="11" type="ORF">BSZ05_01035</name>
</gene>
<dbReference type="EMBL" id="CP018308">
    <property type="protein sequence ID" value="ASI88508.1"/>
    <property type="molecule type" value="Genomic_DNA"/>
</dbReference>
<proteinExistence type="inferred from homology"/>
<dbReference type="PROSITE" id="PS01076">
    <property type="entry name" value="ACETATE_KINASE_2"/>
    <property type="match status" value="1"/>
</dbReference>
<evidence type="ECO:0000256" key="2">
    <source>
        <dbReference type="ARBA" id="ARBA00008748"/>
    </source>
</evidence>
<comment type="similarity">
    <text evidence="2 9 10">Belongs to the acetokinase family.</text>
</comment>
<evidence type="ECO:0000256" key="6">
    <source>
        <dbReference type="ARBA" id="ARBA00022777"/>
    </source>
</evidence>
<evidence type="ECO:0000256" key="10">
    <source>
        <dbReference type="RuleBase" id="RU003835"/>
    </source>
</evidence>
<dbReference type="PANTHER" id="PTHR21060:SF3">
    <property type="entry name" value="BUTYRATE KINASE 2-RELATED"/>
    <property type="match status" value="1"/>
</dbReference>
<dbReference type="InterPro" id="IPR000890">
    <property type="entry name" value="Aliphatic_acid_kin_short-chain"/>
</dbReference>
<keyword evidence="4 9" id="KW-0808">Transferase</keyword>
<evidence type="ECO:0000313" key="11">
    <source>
        <dbReference type="EMBL" id="ASI88508.1"/>
    </source>
</evidence>
<evidence type="ECO:0000313" key="12">
    <source>
        <dbReference type="Proteomes" id="UP000197092"/>
    </source>
</evidence>
<dbReference type="KEGG" id="vsh:BSZ05_01035"/>
<evidence type="ECO:0000256" key="7">
    <source>
        <dbReference type="ARBA" id="ARBA00022840"/>
    </source>
</evidence>
<dbReference type="AlphaFoldDB" id="A0AAN1FDC6"/>
<name>A0AAN1FDC6_9VIBR</name>
<dbReference type="EC" id="2.7.2.7" evidence="9"/>
<dbReference type="PANTHER" id="PTHR21060">
    <property type="entry name" value="ACETATE KINASE"/>
    <property type="match status" value="1"/>
</dbReference>
<dbReference type="Gene3D" id="3.30.420.40">
    <property type="match status" value="2"/>
</dbReference>
<dbReference type="Proteomes" id="UP000197092">
    <property type="component" value="Chromosome 1"/>
</dbReference>
<keyword evidence="6 9" id="KW-0418">Kinase</keyword>
<dbReference type="InterPro" id="IPR011245">
    <property type="entry name" value="Butyrate_kin"/>
</dbReference>
<evidence type="ECO:0000256" key="1">
    <source>
        <dbReference type="ARBA" id="ARBA00004496"/>
    </source>
</evidence>
<dbReference type="InterPro" id="IPR043129">
    <property type="entry name" value="ATPase_NBD"/>
</dbReference>
<dbReference type="CDD" id="cd24011">
    <property type="entry name" value="ASKHA_NBD_BK"/>
    <property type="match status" value="1"/>
</dbReference>
<dbReference type="Pfam" id="PF00871">
    <property type="entry name" value="Acetate_kinase"/>
    <property type="match status" value="1"/>
</dbReference>
<dbReference type="GO" id="GO:0005737">
    <property type="term" value="C:cytoplasm"/>
    <property type="evidence" value="ECO:0007669"/>
    <property type="project" value="UniProtKB-SubCell"/>
</dbReference>
<dbReference type="GO" id="GO:0008776">
    <property type="term" value="F:acetate kinase activity"/>
    <property type="evidence" value="ECO:0007669"/>
    <property type="project" value="TreeGrafter"/>
</dbReference>
<evidence type="ECO:0000256" key="5">
    <source>
        <dbReference type="ARBA" id="ARBA00022741"/>
    </source>
</evidence>
<reference evidence="12" key="1">
    <citation type="submission" date="2016-12" db="EMBL/GenBank/DDBJ databases">
        <title>Comparative genomic analysis reveals the diversity, evolution, and environmental adaptation strategies of the genus Vibrio.</title>
        <authorList>
            <person name="Lin H."/>
            <person name="Wang X."/>
            <person name="Zhang X.-H."/>
        </authorList>
    </citation>
    <scope>NUCLEOTIDE SEQUENCE [LARGE SCALE GENOMIC DNA]</scope>
    <source>
        <strain evidence="12">QT6D1</strain>
    </source>
</reference>
<sequence>MMKILAINPGSTSTKIGVFEGTTELFEKTLRHSAEELAPFGAVVAHQKAFRKEAILAALEEAGVKASELGAIACRGGVLKPIAGGTYKVDDAVIADLLEAQIQHPASLAGIIGKEIADENGIEAFFTDAPVTYELSELAAFSGHKAIKRKGRFHALNQKAIARQFAEQQGKKYEDVNVIVCHMGGGITVGAHMGGRTVDVNDAVSEGPFTPERSGDLPTRELIDICFSGEYTHAEMKAFIQGKGGAFSYTGSIDMREIEEKAEAGDAEFKLVTDAMAYQVSKQIAAMGAVFGGEKVDGILLTGGIAYSKYITAEITKRVEFIAQVTKFPGEVELEALVLGTLRVANGEEAAKTYA</sequence>
<keyword evidence="7 9" id="KW-0067">ATP-binding</keyword>
<keyword evidence="3 9" id="KW-0963">Cytoplasm</keyword>
<dbReference type="GO" id="GO:0006083">
    <property type="term" value="P:acetate metabolic process"/>
    <property type="evidence" value="ECO:0007669"/>
    <property type="project" value="TreeGrafter"/>
</dbReference>
<dbReference type="InterPro" id="IPR023865">
    <property type="entry name" value="Aliphatic_acid_kinase_CS"/>
</dbReference>
<evidence type="ECO:0000256" key="9">
    <source>
        <dbReference type="HAMAP-Rule" id="MF_00542"/>
    </source>
</evidence>
<dbReference type="NCBIfam" id="NF002834">
    <property type="entry name" value="PRK03011.1-5"/>
    <property type="match status" value="1"/>
</dbReference>
<evidence type="ECO:0000256" key="3">
    <source>
        <dbReference type="ARBA" id="ARBA00022490"/>
    </source>
</evidence>
<keyword evidence="5 9" id="KW-0547">Nucleotide-binding</keyword>
<dbReference type="HAMAP" id="MF_00542">
    <property type="entry name" value="Butyrate_kinase"/>
    <property type="match status" value="1"/>
</dbReference>
<dbReference type="NCBIfam" id="TIGR02707">
    <property type="entry name" value="butyr_kinase"/>
    <property type="match status" value="1"/>
</dbReference>
<dbReference type="PRINTS" id="PR00471">
    <property type="entry name" value="ACETATEKNASE"/>
</dbReference>
<comment type="catalytic activity">
    <reaction evidence="8 9">
        <text>butanoate + ATP = butanoyl phosphate + ADP</text>
        <dbReference type="Rhea" id="RHEA:13585"/>
        <dbReference type="ChEBI" id="CHEBI:17968"/>
        <dbReference type="ChEBI" id="CHEBI:30616"/>
        <dbReference type="ChEBI" id="CHEBI:58079"/>
        <dbReference type="ChEBI" id="CHEBI:456216"/>
        <dbReference type="EC" id="2.7.2.7"/>
    </reaction>
</comment>
<dbReference type="PIRSF" id="PIRSF036458">
    <property type="entry name" value="Butyrate_kin"/>
    <property type="match status" value="1"/>
</dbReference>
<dbReference type="PROSITE" id="PS01075">
    <property type="entry name" value="ACETATE_KINASE_1"/>
    <property type="match status" value="1"/>
</dbReference>
<organism evidence="11 12">
    <name type="scientific">Vibrio mediterranei</name>
    <dbReference type="NCBI Taxonomy" id="689"/>
    <lineage>
        <taxon>Bacteria</taxon>
        <taxon>Pseudomonadati</taxon>
        <taxon>Pseudomonadota</taxon>
        <taxon>Gammaproteobacteria</taxon>
        <taxon>Vibrionales</taxon>
        <taxon>Vibrionaceae</taxon>
        <taxon>Vibrio</taxon>
    </lineage>
</organism>